<reference evidence="1" key="1">
    <citation type="submission" date="2014-11" db="EMBL/GenBank/DDBJ databases">
        <authorList>
            <person name="Amaro Gonzalez C."/>
        </authorList>
    </citation>
    <scope>NUCLEOTIDE SEQUENCE</scope>
</reference>
<dbReference type="EMBL" id="GBXM01030604">
    <property type="protein sequence ID" value="JAH77973.1"/>
    <property type="molecule type" value="Transcribed_RNA"/>
</dbReference>
<name>A0A0E9VL71_ANGAN</name>
<evidence type="ECO:0000313" key="1">
    <source>
        <dbReference type="EMBL" id="JAH77973.1"/>
    </source>
</evidence>
<reference evidence="1" key="2">
    <citation type="journal article" date="2015" name="Fish Shellfish Immunol.">
        <title>Early steps in the European eel (Anguilla anguilla)-Vibrio vulnificus interaction in the gills: Role of the RtxA13 toxin.</title>
        <authorList>
            <person name="Callol A."/>
            <person name="Pajuelo D."/>
            <person name="Ebbesson L."/>
            <person name="Teles M."/>
            <person name="MacKenzie S."/>
            <person name="Amaro C."/>
        </authorList>
    </citation>
    <scope>NUCLEOTIDE SEQUENCE</scope>
</reference>
<protein>
    <submittedName>
        <fullName evidence="1">Uncharacterized protein</fullName>
    </submittedName>
</protein>
<proteinExistence type="predicted"/>
<accession>A0A0E9VL71</accession>
<organism evidence="1">
    <name type="scientific">Anguilla anguilla</name>
    <name type="common">European freshwater eel</name>
    <name type="synonym">Muraena anguilla</name>
    <dbReference type="NCBI Taxonomy" id="7936"/>
    <lineage>
        <taxon>Eukaryota</taxon>
        <taxon>Metazoa</taxon>
        <taxon>Chordata</taxon>
        <taxon>Craniata</taxon>
        <taxon>Vertebrata</taxon>
        <taxon>Euteleostomi</taxon>
        <taxon>Actinopterygii</taxon>
        <taxon>Neopterygii</taxon>
        <taxon>Teleostei</taxon>
        <taxon>Anguilliformes</taxon>
        <taxon>Anguillidae</taxon>
        <taxon>Anguilla</taxon>
    </lineage>
</organism>
<sequence length="62" mass="6855">MEMVRFTSQIVAPRGTVERFPRTISVRGGAICTSHTVVLRFIYKVSCGAAEPLDKSNECPLQ</sequence>
<dbReference type="AlphaFoldDB" id="A0A0E9VL71"/>